<dbReference type="SUPFAM" id="SSF47090">
    <property type="entry name" value="PGBD-like"/>
    <property type="match status" value="1"/>
</dbReference>
<dbReference type="RefSeq" id="WP_207846798.1">
    <property type="nucleotide sequence ID" value="NZ_JAFVMH010000007.1"/>
</dbReference>
<dbReference type="InterPro" id="IPR016410">
    <property type="entry name" value="Phage_imm"/>
</dbReference>
<feature type="transmembrane region" description="Helical" evidence="2">
    <location>
        <begin position="730"/>
        <end position="750"/>
    </location>
</feature>
<keyword evidence="2" id="KW-1133">Transmembrane helix</keyword>
<reference evidence="3" key="1">
    <citation type="submission" date="2021-03" db="EMBL/GenBank/DDBJ databases">
        <title>The complete genome sequence of Acetobacter sp. TBRC 12339.</title>
        <authorList>
            <person name="Charoenyingcharoen P."/>
            <person name="Yukphan P."/>
        </authorList>
    </citation>
    <scope>NUCLEOTIDE SEQUENCE</scope>
    <source>
        <strain evidence="3">TBRC 12339</strain>
    </source>
</reference>
<evidence type="ECO:0000313" key="3">
    <source>
        <dbReference type="EMBL" id="MBO1326120.1"/>
    </source>
</evidence>
<keyword evidence="4" id="KW-1185">Reference proteome</keyword>
<accession>A0A939HKJ3</accession>
<keyword evidence="2" id="KW-0812">Transmembrane</keyword>
<organism evidence="3 4">
    <name type="scientific">Acetobacter garciniae</name>
    <dbReference type="NCBI Taxonomy" id="2817435"/>
    <lineage>
        <taxon>Bacteria</taxon>
        <taxon>Pseudomonadati</taxon>
        <taxon>Pseudomonadota</taxon>
        <taxon>Alphaproteobacteria</taxon>
        <taxon>Acetobacterales</taxon>
        <taxon>Acetobacteraceae</taxon>
        <taxon>Acetobacter</taxon>
    </lineage>
</organism>
<proteinExistence type="predicted"/>
<evidence type="ECO:0000256" key="2">
    <source>
        <dbReference type="SAM" id="Phobius"/>
    </source>
</evidence>
<evidence type="ECO:0000256" key="1">
    <source>
        <dbReference type="SAM" id="MobiDB-lite"/>
    </source>
</evidence>
<sequence>MTSRARVHFGPGLIWPGLARLCAAMLAAKAAVAKVCVPKASVSRAWLGLLVVSCLAVCLPAAFPGRAQAATPTPDPYDKPPLAQAGLGNDMRASVAAGGLSAVVEVMAWHQCSAAMVWRKPDPQAPASCTIARLRLYDLSHPNTMPVTYLLTPYGPDSGLSGLHLALYRLDNASPLPQVMVSAYSGGAHCCEITSIFGQKPGGRWSTTLWGEVDGDSPPRVVDIAHDGTAELVGLDQSFFYRFAPYSNSYAPLVLQRYHDGALQTVTRDPLYSSFVAQDLMAQRANWVQGGRADPNGFLAYMVATRANLGQLPQGWRDMLDHAEQPRPMFGMSLCDLRAAAGDAGPEPCPEKERQPLPFPQALAGFLVAGHYLTPEQAATLPMVLPPAQPGQNDAAQSQAAGAPGAPAPAMATPNAPAGGASAANMAADASRGPGPTPDTGHAPPRYWPDFSCKLPPWNDAIATMLCQSSEAARHELMFDQVYYALRQTMGAGALSGLTQEVLASENAAYQRCGLPLPGQANQSMPPNAVPCYAAAMDRLAESYRRRLSGPAREESARPLDTHIAVQHKLVALGYLPANMVEDGVYSAPTRHAIMTWQRIRQSPRADGLLSDTEAALLLSAPMPLPPPSETLADGAAPGDAQPQNTGDGAQPAGQVAAANAEPDDSRNGAPGTPADTTPAQATPDASTSSSAGGGAGSVPDSGLDTTAQAPTTPPPVASSANAHAAFRQGLLLMAGALGLCVYFAPFAVACRRDIVKKGTVLALNLLLGWTVIGWAVALALALAGQTRRGAGHIIFP</sequence>
<dbReference type="InterPro" id="IPR036365">
    <property type="entry name" value="PGBD-like_sf"/>
</dbReference>
<gene>
    <name evidence="3" type="ORF">J2D77_13265</name>
</gene>
<feature type="compositionally biased region" description="Low complexity" evidence="1">
    <location>
        <begin position="391"/>
        <end position="431"/>
    </location>
</feature>
<name>A0A939HKJ3_9PROT</name>
<feature type="compositionally biased region" description="Low complexity" evidence="1">
    <location>
        <begin position="698"/>
        <end position="711"/>
    </location>
</feature>
<comment type="caution">
    <text evidence="3">The sequence shown here is derived from an EMBL/GenBank/DDBJ whole genome shotgun (WGS) entry which is preliminary data.</text>
</comment>
<feature type="compositionally biased region" description="Low complexity" evidence="1">
    <location>
        <begin position="669"/>
        <end position="691"/>
    </location>
</feature>
<keyword evidence="2" id="KW-0472">Membrane</keyword>
<dbReference type="Proteomes" id="UP000664073">
    <property type="component" value="Unassembled WGS sequence"/>
</dbReference>
<dbReference type="EMBL" id="JAFVMH010000007">
    <property type="protein sequence ID" value="MBO1326120.1"/>
    <property type="molecule type" value="Genomic_DNA"/>
</dbReference>
<dbReference type="AlphaFoldDB" id="A0A939HKJ3"/>
<protein>
    <submittedName>
        <fullName evidence="3">Superinfection immunity protein</fullName>
    </submittedName>
</protein>
<feature type="transmembrane region" description="Helical" evidence="2">
    <location>
        <begin position="762"/>
        <end position="784"/>
    </location>
</feature>
<dbReference type="Pfam" id="PF14373">
    <property type="entry name" value="Imm_superinfect"/>
    <property type="match status" value="1"/>
</dbReference>
<feature type="region of interest" description="Disordered" evidence="1">
    <location>
        <begin position="384"/>
        <end position="443"/>
    </location>
</feature>
<feature type="region of interest" description="Disordered" evidence="1">
    <location>
        <begin position="620"/>
        <end position="720"/>
    </location>
</feature>
<feature type="compositionally biased region" description="Low complexity" evidence="1">
    <location>
        <begin position="649"/>
        <end position="661"/>
    </location>
</feature>
<evidence type="ECO:0000313" key="4">
    <source>
        <dbReference type="Proteomes" id="UP000664073"/>
    </source>
</evidence>